<dbReference type="PANTHER" id="PTHR45527">
    <property type="entry name" value="NONRIBOSOMAL PEPTIDE SYNTHETASE"/>
    <property type="match status" value="1"/>
</dbReference>
<dbReference type="PROSITE" id="PS50075">
    <property type="entry name" value="CARRIER"/>
    <property type="match status" value="1"/>
</dbReference>
<evidence type="ECO:0000313" key="3">
    <source>
        <dbReference type="EMBL" id="TDB42676.1"/>
    </source>
</evidence>
<dbReference type="InterPro" id="IPR001242">
    <property type="entry name" value="Condensation_dom"/>
</dbReference>
<dbReference type="Gene3D" id="3.30.559.10">
    <property type="entry name" value="Chloramphenicol acetyltransferase-like domain"/>
    <property type="match status" value="1"/>
</dbReference>
<sequence>MTIFFRELSAVYNDLINHRTPALAPLTLQYPDYAVWQQSHFTDEYLVHQLEYWNKQLTGISPLLTLPTDCPRTERRSRQGDIWMKIIGTPQVGRNGNFFNLGGDSILSIRMNSQIRHVFNMHVDNSTVFNNPTLAGFAAVIAEQLAKGE</sequence>
<dbReference type="AlphaFoldDB" id="A0A4R4IPV3"/>
<dbReference type="EMBL" id="PUJY01000099">
    <property type="protein sequence ID" value="TDB42676.1"/>
    <property type="molecule type" value="Genomic_DNA"/>
</dbReference>
<proteinExistence type="predicted"/>
<dbReference type="SUPFAM" id="SSF47336">
    <property type="entry name" value="ACP-like"/>
    <property type="match status" value="1"/>
</dbReference>
<name>A0A4R4IPV3_9GAMM</name>
<gene>
    <name evidence="3" type="ORF">C5467_23675</name>
</gene>
<protein>
    <recommendedName>
        <fullName evidence="2">Carrier domain-containing protein</fullName>
    </recommendedName>
</protein>
<evidence type="ECO:0000259" key="2">
    <source>
        <dbReference type="PROSITE" id="PS50075"/>
    </source>
</evidence>
<accession>A0A4R4IPV3</accession>
<dbReference type="GO" id="GO:0031177">
    <property type="term" value="F:phosphopantetheine binding"/>
    <property type="evidence" value="ECO:0007669"/>
    <property type="project" value="TreeGrafter"/>
</dbReference>
<dbReference type="GO" id="GO:0044550">
    <property type="term" value="P:secondary metabolite biosynthetic process"/>
    <property type="evidence" value="ECO:0007669"/>
    <property type="project" value="TreeGrafter"/>
</dbReference>
<dbReference type="GO" id="GO:0043041">
    <property type="term" value="P:amino acid activation for nonribosomal peptide biosynthetic process"/>
    <property type="evidence" value="ECO:0007669"/>
    <property type="project" value="TreeGrafter"/>
</dbReference>
<reference evidence="3 4" key="1">
    <citation type="journal article" date="2019" name="Int. J. Syst. Evol. Microbiol.">
        <title>Photorhabdus khanii subsp. guanajuatensis subsp. nov., isolated from Heterorhabditis atacamensis, and Photorhabdus luminescens subsp. mexicana subsp. nov., isolated from Heterorhabditis mexicana entomopathogenic nematodes.</title>
        <authorList>
            <person name="Machado R.A.R."/>
            <person name="Bruno P."/>
            <person name="Arce C.C.M."/>
            <person name="Liechti N."/>
            <person name="Kohler A."/>
            <person name="Bernal J."/>
            <person name="Bruggmann R."/>
            <person name="Turlings T.C.J."/>
        </authorList>
    </citation>
    <scope>NUCLEOTIDE SEQUENCE [LARGE SCALE GENOMIC DNA]</scope>
    <source>
        <strain evidence="3 4">MEX20-17</strain>
    </source>
</reference>
<dbReference type="GO" id="GO:0000036">
    <property type="term" value="F:acyl carrier activity"/>
    <property type="evidence" value="ECO:0007669"/>
    <property type="project" value="TreeGrafter"/>
</dbReference>
<organism evidence="3 4">
    <name type="scientific">Photorhabdus khanii subsp. guanajuatensis</name>
    <dbReference type="NCBI Taxonomy" id="2100166"/>
    <lineage>
        <taxon>Bacteria</taxon>
        <taxon>Pseudomonadati</taxon>
        <taxon>Pseudomonadota</taxon>
        <taxon>Gammaproteobacteria</taxon>
        <taxon>Enterobacterales</taxon>
        <taxon>Morganellaceae</taxon>
        <taxon>Photorhabdus</taxon>
    </lineage>
</organism>
<dbReference type="InterPro" id="IPR009081">
    <property type="entry name" value="PP-bd_ACP"/>
</dbReference>
<dbReference type="InterPro" id="IPR036736">
    <property type="entry name" value="ACP-like_sf"/>
</dbReference>
<feature type="domain" description="Carrier" evidence="2">
    <location>
        <begin position="70"/>
        <end position="145"/>
    </location>
</feature>
<evidence type="ECO:0000313" key="4">
    <source>
        <dbReference type="Proteomes" id="UP000295598"/>
    </source>
</evidence>
<dbReference type="PANTHER" id="PTHR45527:SF10">
    <property type="entry name" value="PYOCHELIN SYNTHASE PCHF"/>
    <property type="match status" value="1"/>
</dbReference>
<keyword evidence="1" id="KW-0436">Ligase</keyword>
<dbReference type="Pfam" id="PF00668">
    <property type="entry name" value="Condensation"/>
    <property type="match status" value="1"/>
</dbReference>
<dbReference type="Proteomes" id="UP000295598">
    <property type="component" value="Unassembled WGS sequence"/>
</dbReference>
<evidence type="ECO:0000256" key="1">
    <source>
        <dbReference type="ARBA" id="ARBA00022598"/>
    </source>
</evidence>
<dbReference type="GO" id="GO:0016874">
    <property type="term" value="F:ligase activity"/>
    <property type="evidence" value="ECO:0007669"/>
    <property type="project" value="UniProtKB-KW"/>
</dbReference>
<comment type="caution">
    <text evidence="3">The sequence shown here is derived from an EMBL/GenBank/DDBJ whole genome shotgun (WGS) entry which is preliminary data.</text>
</comment>
<dbReference type="SUPFAM" id="SSF52777">
    <property type="entry name" value="CoA-dependent acyltransferases"/>
    <property type="match status" value="1"/>
</dbReference>
<dbReference type="InterPro" id="IPR023213">
    <property type="entry name" value="CAT-like_dom_sf"/>
</dbReference>
<dbReference type="GO" id="GO:0005737">
    <property type="term" value="C:cytoplasm"/>
    <property type="evidence" value="ECO:0007669"/>
    <property type="project" value="TreeGrafter"/>
</dbReference>
<dbReference type="Gene3D" id="1.10.1200.10">
    <property type="entry name" value="ACP-like"/>
    <property type="match status" value="1"/>
</dbReference>